<proteinExistence type="predicted"/>
<reference evidence="1" key="1">
    <citation type="submission" date="2015-10" db="EMBL/GenBank/DDBJ databases">
        <authorList>
            <person name="Gilbert D.G."/>
        </authorList>
    </citation>
    <scope>NUCLEOTIDE SEQUENCE</scope>
    <source>
        <strain evidence="1">Phyl III-seqv23</strain>
    </source>
</reference>
<evidence type="ECO:0000313" key="1">
    <source>
        <dbReference type="EMBL" id="CUV36692.1"/>
    </source>
</evidence>
<dbReference type="GO" id="GO:0004601">
    <property type="term" value="F:peroxidase activity"/>
    <property type="evidence" value="ECO:0007669"/>
    <property type="project" value="UniProtKB-KW"/>
</dbReference>
<dbReference type="AlphaFoldDB" id="A0A0S4VQ54"/>
<protein>
    <submittedName>
        <fullName evidence="1">Glutathione peroxidase</fullName>
    </submittedName>
</protein>
<name>A0A0S4VQ54_RALSL</name>
<keyword evidence="1" id="KW-0560">Oxidoreductase</keyword>
<sequence>MYKRQLLRRAGSVYKRYAPLTKPEEMLGDIETLLAEPDPL</sequence>
<accession>A0A0S4VQ54</accession>
<organism evidence="1">
    <name type="scientific">Ralstonia solanacearum</name>
    <name type="common">Pseudomonas solanacearum</name>
    <dbReference type="NCBI Taxonomy" id="305"/>
    <lineage>
        <taxon>Bacteria</taxon>
        <taxon>Pseudomonadati</taxon>
        <taxon>Pseudomonadota</taxon>
        <taxon>Betaproteobacteria</taxon>
        <taxon>Burkholderiales</taxon>
        <taxon>Burkholderiaceae</taxon>
        <taxon>Ralstonia</taxon>
        <taxon>Ralstonia solanacearum species complex</taxon>
    </lineage>
</organism>
<gene>
    <name evidence="1" type="ORF">TD1301_v1_2280028</name>
</gene>
<dbReference type="EMBL" id="LN899825">
    <property type="protein sequence ID" value="CUV36692.1"/>
    <property type="molecule type" value="Genomic_DNA"/>
</dbReference>
<keyword evidence="1" id="KW-0575">Peroxidase</keyword>